<feature type="transmembrane region" description="Helical" evidence="13">
    <location>
        <begin position="7"/>
        <end position="23"/>
    </location>
</feature>
<evidence type="ECO:0000256" key="1">
    <source>
        <dbReference type="ARBA" id="ARBA00004162"/>
    </source>
</evidence>
<gene>
    <name evidence="14" type="ORF">SAMN05192574_107139</name>
</gene>
<dbReference type="GO" id="GO:0005886">
    <property type="term" value="C:plasma membrane"/>
    <property type="evidence" value="ECO:0007669"/>
    <property type="project" value="UniProtKB-SubCell"/>
</dbReference>
<feature type="transmembrane region" description="Helical" evidence="13">
    <location>
        <begin position="110"/>
        <end position="128"/>
    </location>
</feature>
<dbReference type="Proteomes" id="UP000198942">
    <property type="component" value="Unassembled WGS sequence"/>
</dbReference>
<dbReference type="GO" id="GO:0016746">
    <property type="term" value="F:acyltransferase activity"/>
    <property type="evidence" value="ECO:0007669"/>
    <property type="project" value="UniProtKB-KW"/>
</dbReference>
<evidence type="ECO:0000256" key="2">
    <source>
        <dbReference type="ARBA" id="ARBA00022475"/>
    </source>
</evidence>
<keyword evidence="6 13" id="KW-1133">Transmembrane helix</keyword>
<dbReference type="UniPathway" id="UPA00029">
    <property type="reaction ID" value="UER00560"/>
</dbReference>
<keyword evidence="3" id="KW-0808">Transferase</keyword>
<comment type="pathway">
    <text evidence="9">Carotenoid biosynthesis; staphyloxanthin biosynthesis; staphyloxanthin from farnesyl diphosphate: step 5/5.</text>
</comment>
<evidence type="ECO:0000313" key="14">
    <source>
        <dbReference type="EMBL" id="SEO34260.1"/>
    </source>
</evidence>
<comment type="function">
    <text evidence="12">Catalyzes the acylation of glycosyl-4,4'-diaponeurosporenoate, i.e. the esterification of glucose at the C6'' position with the carboxyl group of the C(15) fatty acid 12-methyltetradecanoic acid, to yield staphyloxanthin. This is the last step in the biosynthesis of this orange pigment, present in most staphylococci strains.</text>
</comment>
<dbReference type="EMBL" id="FOCL01000007">
    <property type="protein sequence ID" value="SEO34260.1"/>
    <property type="molecule type" value="Genomic_DNA"/>
</dbReference>
<feature type="transmembrane region" description="Helical" evidence="13">
    <location>
        <begin position="134"/>
        <end position="152"/>
    </location>
</feature>
<keyword evidence="7 13" id="KW-0472">Membrane</keyword>
<evidence type="ECO:0000256" key="6">
    <source>
        <dbReference type="ARBA" id="ARBA00022989"/>
    </source>
</evidence>
<evidence type="ECO:0000256" key="9">
    <source>
        <dbReference type="ARBA" id="ARBA00023588"/>
    </source>
</evidence>
<dbReference type="Pfam" id="PF18927">
    <property type="entry name" value="CrtO"/>
    <property type="match status" value="1"/>
</dbReference>
<dbReference type="InterPro" id="IPR044021">
    <property type="entry name" value="CrtO"/>
</dbReference>
<evidence type="ECO:0000256" key="8">
    <source>
        <dbReference type="ARBA" id="ARBA00023315"/>
    </source>
</evidence>
<reference evidence="15" key="1">
    <citation type="submission" date="2016-10" db="EMBL/GenBank/DDBJ databases">
        <authorList>
            <person name="Varghese N."/>
            <person name="Submissions S."/>
        </authorList>
    </citation>
    <scope>NUCLEOTIDE SEQUENCE [LARGE SCALE GENOMIC DNA]</scope>
    <source>
        <strain evidence="15">Gh-48</strain>
    </source>
</reference>
<evidence type="ECO:0000256" key="5">
    <source>
        <dbReference type="ARBA" id="ARBA00022729"/>
    </source>
</evidence>
<organism evidence="14 15">
    <name type="scientific">Mucilaginibacter gossypiicola</name>
    <dbReference type="NCBI Taxonomy" id="551995"/>
    <lineage>
        <taxon>Bacteria</taxon>
        <taxon>Pseudomonadati</taxon>
        <taxon>Bacteroidota</taxon>
        <taxon>Sphingobacteriia</taxon>
        <taxon>Sphingobacteriales</taxon>
        <taxon>Sphingobacteriaceae</taxon>
        <taxon>Mucilaginibacter</taxon>
    </lineage>
</organism>
<keyword evidence="4 13" id="KW-0812">Transmembrane</keyword>
<evidence type="ECO:0000256" key="13">
    <source>
        <dbReference type="SAM" id="Phobius"/>
    </source>
</evidence>
<evidence type="ECO:0000256" key="12">
    <source>
        <dbReference type="ARBA" id="ARBA00025324"/>
    </source>
</evidence>
<keyword evidence="2" id="KW-1003">Cell membrane</keyword>
<protein>
    <recommendedName>
        <fullName evidence="11">Glycosyl-4,4'-diaponeurosporenoate acyltransferase</fullName>
    </recommendedName>
</protein>
<comment type="similarity">
    <text evidence="10">Belongs to the acyltransferase CrtO family.</text>
</comment>
<feature type="transmembrane region" description="Helical" evidence="13">
    <location>
        <begin position="29"/>
        <end position="49"/>
    </location>
</feature>
<evidence type="ECO:0000256" key="7">
    <source>
        <dbReference type="ARBA" id="ARBA00023136"/>
    </source>
</evidence>
<keyword evidence="5" id="KW-0732">Signal</keyword>
<dbReference type="OrthoDB" id="883215at2"/>
<sequence>MNQFINFFWTILGFAAVLFYWVANGLSVWFYLFIGLSIIPAFLSQRFFYRIQLSHNTKIYERLGVRVIRKFVQHGDFANRIGRKNNPAYRGMLKSVDPQRYLGTIIMYERFHFICFIFFLLTSGIAIVQGHYLLALLIVISNVVYNVFPILLQQFNRIRVLRCSNQKSV</sequence>
<keyword evidence="8" id="KW-0012">Acyltransferase</keyword>
<evidence type="ECO:0000256" key="3">
    <source>
        <dbReference type="ARBA" id="ARBA00022679"/>
    </source>
</evidence>
<evidence type="ECO:0000256" key="10">
    <source>
        <dbReference type="ARBA" id="ARBA00023603"/>
    </source>
</evidence>
<keyword evidence="15" id="KW-1185">Reference proteome</keyword>
<proteinExistence type="inferred from homology"/>
<evidence type="ECO:0000313" key="15">
    <source>
        <dbReference type="Proteomes" id="UP000198942"/>
    </source>
</evidence>
<name>A0A1H8NX73_9SPHI</name>
<comment type="subcellular location">
    <subcellularLocation>
        <location evidence="1">Cell membrane</location>
        <topology evidence="1">Single-pass membrane protein</topology>
    </subcellularLocation>
</comment>
<evidence type="ECO:0000256" key="4">
    <source>
        <dbReference type="ARBA" id="ARBA00022692"/>
    </source>
</evidence>
<dbReference type="RefSeq" id="WP_091214337.1">
    <property type="nucleotide sequence ID" value="NZ_FOCL01000007.1"/>
</dbReference>
<evidence type="ECO:0000256" key="11">
    <source>
        <dbReference type="ARBA" id="ARBA00023667"/>
    </source>
</evidence>
<accession>A0A1H8NX73</accession>
<dbReference type="AlphaFoldDB" id="A0A1H8NX73"/>